<dbReference type="AlphaFoldDB" id="A0A934S0Y0"/>
<dbReference type="RefSeq" id="WP_200356763.1">
    <property type="nucleotide sequence ID" value="NZ_JAENIL010000032.1"/>
</dbReference>
<reference evidence="2" key="1">
    <citation type="submission" date="2021-01" db="EMBL/GenBank/DDBJ databases">
        <title>Modified the classification status of verrucomicrobia.</title>
        <authorList>
            <person name="Feng X."/>
        </authorList>
    </citation>
    <scope>NUCLEOTIDE SEQUENCE</scope>
    <source>
        <strain evidence="2">KCTC 13126</strain>
    </source>
</reference>
<proteinExistence type="predicted"/>
<organism evidence="2 3">
    <name type="scientific">Pelagicoccus mobilis</name>
    <dbReference type="NCBI Taxonomy" id="415221"/>
    <lineage>
        <taxon>Bacteria</taxon>
        <taxon>Pseudomonadati</taxon>
        <taxon>Verrucomicrobiota</taxon>
        <taxon>Opitutia</taxon>
        <taxon>Puniceicoccales</taxon>
        <taxon>Pelagicoccaceae</taxon>
        <taxon>Pelagicoccus</taxon>
    </lineage>
</organism>
<keyword evidence="1" id="KW-0812">Transmembrane</keyword>
<evidence type="ECO:0000256" key="1">
    <source>
        <dbReference type="SAM" id="Phobius"/>
    </source>
</evidence>
<dbReference type="EMBL" id="JAENIL010000032">
    <property type="protein sequence ID" value="MBK1878551.1"/>
    <property type="molecule type" value="Genomic_DNA"/>
</dbReference>
<accession>A0A934S0Y0</accession>
<keyword evidence="3" id="KW-1185">Reference proteome</keyword>
<name>A0A934S0Y0_9BACT</name>
<evidence type="ECO:0000313" key="2">
    <source>
        <dbReference type="EMBL" id="MBK1878551.1"/>
    </source>
</evidence>
<protein>
    <submittedName>
        <fullName evidence="2">Uncharacterized protein</fullName>
    </submittedName>
</protein>
<comment type="caution">
    <text evidence="2">The sequence shown here is derived from an EMBL/GenBank/DDBJ whole genome shotgun (WGS) entry which is preliminary data.</text>
</comment>
<feature type="transmembrane region" description="Helical" evidence="1">
    <location>
        <begin position="26"/>
        <end position="45"/>
    </location>
</feature>
<keyword evidence="1" id="KW-1133">Transmembrane helix</keyword>
<keyword evidence="1" id="KW-0472">Membrane</keyword>
<dbReference type="Proteomes" id="UP000617628">
    <property type="component" value="Unassembled WGS sequence"/>
</dbReference>
<evidence type="ECO:0000313" key="3">
    <source>
        <dbReference type="Proteomes" id="UP000617628"/>
    </source>
</evidence>
<sequence>MSEENTPPDPEQEQYAYAITRRLFKFTLWGTVLFSGTILAIWYFFHLVA</sequence>
<gene>
    <name evidence="2" type="ORF">JIN87_16845</name>
</gene>